<organism evidence="3 4">
    <name type="scientific">Solirubrobacter pauli</name>
    <dbReference type="NCBI Taxonomy" id="166793"/>
    <lineage>
        <taxon>Bacteria</taxon>
        <taxon>Bacillati</taxon>
        <taxon>Actinomycetota</taxon>
        <taxon>Thermoleophilia</taxon>
        <taxon>Solirubrobacterales</taxon>
        <taxon>Solirubrobacteraceae</taxon>
        <taxon>Solirubrobacter</taxon>
    </lineage>
</organism>
<feature type="region of interest" description="Disordered" evidence="1">
    <location>
        <begin position="52"/>
        <end position="86"/>
    </location>
</feature>
<evidence type="ECO:0000256" key="1">
    <source>
        <dbReference type="SAM" id="MobiDB-lite"/>
    </source>
</evidence>
<comment type="caution">
    <text evidence="3">The sequence shown here is derived from an EMBL/GenBank/DDBJ whole genome shotgun (WGS) entry which is preliminary data.</text>
</comment>
<feature type="transmembrane region" description="Helical" evidence="2">
    <location>
        <begin position="28"/>
        <end position="47"/>
    </location>
</feature>
<evidence type="ECO:0000313" key="3">
    <source>
        <dbReference type="EMBL" id="RKQ91686.1"/>
    </source>
</evidence>
<evidence type="ECO:0000313" key="4">
    <source>
        <dbReference type="Proteomes" id="UP000278962"/>
    </source>
</evidence>
<reference evidence="3 4" key="1">
    <citation type="submission" date="2018-10" db="EMBL/GenBank/DDBJ databases">
        <title>Genomic Encyclopedia of Archaeal and Bacterial Type Strains, Phase II (KMG-II): from individual species to whole genera.</title>
        <authorList>
            <person name="Goeker M."/>
        </authorList>
    </citation>
    <scope>NUCLEOTIDE SEQUENCE [LARGE SCALE GENOMIC DNA]</scope>
    <source>
        <strain evidence="3 4">DSM 14954</strain>
    </source>
</reference>
<dbReference type="EMBL" id="RBIL01000001">
    <property type="protein sequence ID" value="RKQ91686.1"/>
    <property type="molecule type" value="Genomic_DNA"/>
</dbReference>
<evidence type="ECO:0000256" key="2">
    <source>
        <dbReference type="SAM" id="Phobius"/>
    </source>
</evidence>
<keyword evidence="2" id="KW-0812">Transmembrane</keyword>
<dbReference type="AlphaFoldDB" id="A0A660LBA8"/>
<name>A0A660LBA8_9ACTN</name>
<keyword evidence="2" id="KW-1133">Transmembrane helix</keyword>
<keyword evidence="2" id="KW-0472">Membrane</keyword>
<proteinExistence type="predicted"/>
<sequence length="86" mass="8847">MSDFEHALEAELLAAARRRTAARRRRRPSALFAVAVATASVAVFALVPHGTTPAPSAPLSSPPCSAQESLLGAGPCTSDPFSSLTT</sequence>
<accession>A0A660LBA8</accession>
<protein>
    <submittedName>
        <fullName evidence="3">Uncharacterized protein</fullName>
    </submittedName>
</protein>
<dbReference type="RefSeq" id="WP_121249456.1">
    <property type="nucleotide sequence ID" value="NZ_RBIL01000001.1"/>
</dbReference>
<dbReference type="Proteomes" id="UP000278962">
    <property type="component" value="Unassembled WGS sequence"/>
</dbReference>
<feature type="compositionally biased region" description="Low complexity" evidence="1">
    <location>
        <begin position="52"/>
        <end position="66"/>
    </location>
</feature>
<keyword evidence="4" id="KW-1185">Reference proteome</keyword>
<gene>
    <name evidence="3" type="ORF">C8N24_1512</name>
</gene>